<dbReference type="PROSITE" id="PS50102">
    <property type="entry name" value="RRM"/>
    <property type="match status" value="1"/>
</dbReference>
<protein>
    <recommendedName>
        <fullName evidence="4">RRM domain-containing protein</fullName>
    </recommendedName>
</protein>
<proteinExistence type="predicted"/>
<keyword evidence="3" id="KW-0812">Transmembrane</keyword>
<keyword evidence="3" id="KW-0472">Membrane</keyword>
<keyword evidence="3" id="KW-1133">Transmembrane helix</keyword>
<dbReference type="InterPro" id="IPR035979">
    <property type="entry name" value="RBD_domain_sf"/>
</dbReference>
<evidence type="ECO:0000256" key="1">
    <source>
        <dbReference type="ARBA" id="ARBA00022884"/>
    </source>
</evidence>
<evidence type="ECO:0000313" key="5">
    <source>
        <dbReference type="EMBL" id="ODO04986.1"/>
    </source>
</evidence>
<evidence type="ECO:0000313" key="6">
    <source>
        <dbReference type="Proteomes" id="UP000095149"/>
    </source>
</evidence>
<gene>
    <name evidence="5" type="ORF">I350_05598</name>
</gene>
<dbReference type="SUPFAM" id="SSF54928">
    <property type="entry name" value="RNA-binding domain, RBD"/>
    <property type="match status" value="1"/>
</dbReference>
<dbReference type="EMBL" id="MEKH01000008">
    <property type="protein sequence ID" value="ODO04986.1"/>
    <property type="molecule type" value="Genomic_DNA"/>
</dbReference>
<dbReference type="OrthoDB" id="439808at2759"/>
<evidence type="ECO:0000256" key="3">
    <source>
        <dbReference type="SAM" id="Phobius"/>
    </source>
</evidence>
<organism evidence="5 6">
    <name type="scientific">Cryptococcus amylolentus CBS 6273</name>
    <dbReference type="NCBI Taxonomy" id="1296118"/>
    <lineage>
        <taxon>Eukaryota</taxon>
        <taxon>Fungi</taxon>
        <taxon>Dikarya</taxon>
        <taxon>Basidiomycota</taxon>
        <taxon>Agaricomycotina</taxon>
        <taxon>Tremellomycetes</taxon>
        <taxon>Tremellales</taxon>
        <taxon>Cryptococcaceae</taxon>
        <taxon>Cryptococcus</taxon>
    </lineage>
</organism>
<keyword evidence="1 2" id="KW-0694">RNA-binding</keyword>
<dbReference type="PANTHER" id="PTHR48027">
    <property type="entry name" value="HETEROGENEOUS NUCLEAR RIBONUCLEOPROTEIN 87F-RELATED"/>
    <property type="match status" value="1"/>
</dbReference>
<dbReference type="InterPro" id="IPR000504">
    <property type="entry name" value="RRM_dom"/>
</dbReference>
<dbReference type="InterPro" id="IPR012677">
    <property type="entry name" value="Nucleotide-bd_a/b_plait_sf"/>
</dbReference>
<dbReference type="Proteomes" id="UP000095149">
    <property type="component" value="Unassembled WGS sequence"/>
</dbReference>
<reference evidence="5 6" key="1">
    <citation type="submission" date="2016-06" db="EMBL/GenBank/DDBJ databases">
        <title>Evolution of pathogenesis and genome organization in the Tremellales.</title>
        <authorList>
            <person name="Cuomo C."/>
            <person name="Litvintseva A."/>
            <person name="Heitman J."/>
            <person name="Chen Y."/>
            <person name="Sun S."/>
            <person name="Springer D."/>
            <person name="Dromer F."/>
            <person name="Young S."/>
            <person name="Zeng Q."/>
            <person name="Chapman S."/>
            <person name="Gujja S."/>
            <person name="Saif S."/>
            <person name="Birren B."/>
        </authorList>
    </citation>
    <scope>NUCLEOTIDE SEQUENCE [LARGE SCALE GENOMIC DNA]</scope>
    <source>
        <strain evidence="5 6">CBS 6273</strain>
    </source>
</reference>
<accession>A0A1E3JW81</accession>
<evidence type="ECO:0000259" key="4">
    <source>
        <dbReference type="PROSITE" id="PS50102"/>
    </source>
</evidence>
<sequence>MSFSAKSVYIPLLLYRVLIISSASHSISGTLVILAIQILLSPYPLLGNGVATASFLLSSKSTPAKHTRVEQTFGQFGNLTDCIVMKDRETGRSRGFGFATFSTPQEAEAAIAAMNEQDLDGRQVRVNLANSRGGGGGGGYGGGGGGGYGSGGGGYGGGGGGYGGSGGFSSNDGGYGGSGGGGGGW</sequence>
<dbReference type="SMART" id="SM00360">
    <property type="entry name" value="RRM"/>
    <property type="match status" value="1"/>
</dbReference>
<dbReference type="InterPro" id="IPR052462">
    <property type="entry name" value="SLIRP/GR-RBP-like"/>
</dbReference>
<dbReference type="Gene3D" id="3.30.70.330">
    <property type="match status" value="1"/>
</dbReference>
<dbReference type="Pfam" id="PF00076">
    <property type="entry name" value="RRM_1"/>
    <property type="match status" value="1"/>
</dbReference>
<feature type="transmembrane region" description="Helical" evidence="3">
    <location>
        <begin position="12"/>
        <end position="40"/>
    </location>
</feature>
<name>A0A1E3JW81_9TREE</name>
<dbReference type="AlphaFoldDB" id="A0A1E3JW81"/>
<dbReference type="GO" id="GO:0003723">
    <property type="term" value="F:RNA binding"/>
    <property type="evidence" value="ECO:0007669"/>
    <property type="project" value="UniProtKB-UniRule"/>
</dbReference>
<feature type="domain" description="RRM" evidence="4">
    <location>
        <begin position="53"/>
        <end position="131"/>
    </location>
</feature>
<comment type="caution">
    <text evidence="5">The sequence shown here is derived from an EMBL/GenBank/DDBJ whole genome shotgun (WGS) entry which is preliminary data.</text>
</comment>
<evidence type="ECO:0000256" key="2">
    <source>
        <dbReference type="PROSITE-ProRule" id="PRU00176"/>
    </source>
</evidence>